<protein>
    <submittedName>
        <fullName evidence="2">Uncharacterized protein</fullName>
    </submittedName>
</protein>
<feature type="compositionally biased region" description="Polar residues" evidence="1">
    <location>
        <begin position="298"/>
        <end position="310"/>
    </location>
</feature>
<sequence>MMSEASCGALCQHPECWRANLQRVKDAVKLRNGIYTEQNMEQKQFLSTAQRNDHHKDGSLPTLKVVDMFSETGLGDNSKLPNTLSKPNPHHQTSASLPSLSPNSSQPLSPSHSPSVPVPRPSPVSPAVQTDYQKGMLWKRNAQSTSDSTSAKSDKQHASIVGVHELYEADELLQDWKDVYITSAYLIWCQNHRRKKRKAKSTGSIRKDPRRVTFKDVTEDMIPATMQKSQPKRPERRRSPTVGLPFSPSRASSYRPVHVQHLDLAEYGKVPGDKELPLGLEAHPKPQLSSRARDAKKTQPSSRMDQNKQQTLEQTVNAAKTSRMLLDIDINSQITSPAEETAIDEKVTEVASTRFKQETNAEPKIVKATREKLLARQGRVMLPLASVGIPTQRGPKMKLHHCTNSIPRILDLSVAMEPVDVVSVTPTPSGTTIEDEAETQDSQLCILDDSAMERILFEMRAPAPTPMSPERYGHFGRTTHSREHANTLVSQRMTSWDELICENDRDELVPDRGILGRPGDDSDELRVDPVFITEDVTHVPTATPVSIQKGTEEFPEDKMIINYIEDTDDISYPARSPTPGSKTVIPRDILSEFHGDLYGRNAMLARHKVKEKQRIARESHLQSDASAYIAPAWRTPLSRTPIPLSETPSRKAPKPLRQPPAESVPRSLSVQPIAKRTLQRPRSSPPGASSSRGSIEIPLQQILSDSSLVNTSRDNTEGQSMIVQASSSTVDSCGSIPPPPSPEVPIVAVLSNKLDPLSEVEERSSLASASVADGTSQVDNGDADNIVNQSEVHEDNEGIDCQKTSEKVGLESIREGTDVAEVAEIVPEEALIATETLDSQQANHDIISANQELSLLNSDSITSETRQNPSQAPSDEQNVVSGKESVNRIEESGNAQDEIFAKTNATPDESNTTEQPTEEEAIAPPHPPESPDIINTPDFTEGLDMTLDMEAQLRAAMEGLDDFDQSETEEEQSSPKLEGW</sequence>
<name>A0AAD9QT64_ACRCE</name>
<accession>A0AAD9QT64</accession>
<evidence type="ECO:0000256" key="1">
    <source>
        <dbReference type="SAM" id="MobiDB-lite"/>
    </source>
</evidence>
<evidence type="ECO:0000313" key="3">
    <source>
        <dbReference type="Proteomes" id="UP001249851"/>
    </source>
</evidence>
<dbReference type="EMBL" id="JARQWQ010000015">
    <property type="protein sequence ID" value="KAK2566934.1"/>
    <property type="molecule type" value="Genomic_DNA"/>
</dbReference>
<proteinExistence type="predicted"/>
<feature type="region of interest" description="Disordered" evidence="1">
    <location>
        <begin position="196"/>
        <end position="253"/>
    </location>
</feature>
<feature type="region of interest" description="Disordered" evidence="1">
    <location>
        <begin position="956"/>
        <end position="980"/>
    </location>
</feature>
<feature type="compositionally biased region" description="Polar residues" evidence="1">
    <location>
        <begin position="903"/>
        <end position="915"/>
    </location>
</feature>
<reference evidence="2" key="1">
    <citation type="journal article" date="2023" name="G3 (Bethesda)">
        <title>Whole genome assembly and annotation of the endangered Caribbean coral Acropora cervicornis.</title>
        <authorList>
            <person name="Selwyn J.D."/>
            <person name="Vollmer S.V."/>
        </authorList>
    </citation>
    <scope>NUCLEOTIDE SEQUENCE</scope>
    <source>
        <strain evidence="2">K2</strain>
    </source>
</reference>
<reference evidence="2" key="2">
    <citation type="journal article" date="2023" name="Science">
        <title>Genomic signatures of disease resistance in endangered staghorn corals.</title>
        <authorList>
            <person name="Vollmer S.V."/>
            <person name="Selwyn J.D."/>
            <person name="Despard B.A."/>
            <person name="Roesel C.L."/>
        </authorList>
    </citation>
    <scope>NUCLEOTIDE SEQUENCE</scope>
    <source>
        <strain evidence="2">K2</strain>
    </source>
</reference>
<feature type="compositionally biased region" description="Polar residues" evidence="1">
    <location>
        <begin position="862"/>
        <end position="880"/>
    </location>
</feature>
<feature type="region of interest" description="Disordered" evidence="1">
    <location>
        <begin position="74"/>
        <end position="128"/>
    </location>
</feature>
<feature type="compositionally biased region" description="Polar residues" evidence="1">
    <location>
        <begin position="79"/>
        <end position="93"/>
    </location>
</feature>
<feature type="region of interest" description="Disordered" evidence="1">
    <location>
        <begin position="637"/>
        <end position="696"/>
    </location>
</feature>
<feature type="compositionally biased region" description="Basic and acidic residues" evidence="1">
    <location>
        <begin position="205"/>
        <end position="218"/>
    </location>
</feature>
<feature type="compositionally biased region" description="Low complexity" evidence="1">
    <location>
        <begin position="94"/>
        <end position="115"/>
    </location>
</feature>
<feature type="region of interest" description="Disordered" evidence="1">
    <location>
        <begin position="275"/>
        <end position="310"/>
    </location>
</feature>
<comment type="caution">
    <text evidence="2">The sequence shown here is derived from an EMBL/GenBank/DDBJ whole genome shotgun (WGS) entry which is preliminary data.</text>
</comment>
<gene>
    <name evidence="2" type="ORF">P5673_008694</name>
</gene>
<evidence type="ECO:0000313" key="2">
    <source>
        <dbReference type="EMBL" id="KAK2566934.1"/>
    </source>
</evidence>
<dbReference type="Proteomes" id="UP001249851">
    <property type="component" value="Unassembled WGS sequence"/>
</dbReference>
<feature type="compositionally biased region" description="Acidic residues" evidence="1">
    <location>
        <begin position="959"/>
        <end position="972"/>
    </location>
</feature>
<feature type="region of interest" description="Disordered" evidence="1">
    <location>
        <begin position="862"/>
        <end position="943"/>
    </location>
</feature>
<keyword evidence="3" id="KW-1185">Reference proteome</keyword>
<organism evidence="2 3">
    <name type="scientific">Acropora cervicornis</name>
    <name type="common">Staghorn coral</name>
    <dbReference type="NCBI Taxonomy" id="6130"/>
    <lineage>
        <taxon>Eukaryota</taxon>
        <taxon>Metazoa</taxon>
        <taxon>Cnidaria</taxon>
        <taxon>Anthozoa</taxon>
        <taxon>Hexacorallia</taxon>
        <taxon>Scleractinia</taxon>
        <taxon>Astrocoeniina</taxon>
        <taxon>Acroporidae</taxon>
        <taxon>Acropora</taxon>
    </lineage>
</organism>
<dbReference type="AlphaFoldDB" id="A0AAD9QT64"/>
<feature type="compositionally biased region" description="Low complexity" evidence="1">
    <location>
        <begin position="680"/>
        <end position="694"/>
    </location>
</feature>